<evidence type="ECO:0000256" key="1">
    <source>
        <dbReference type="SAM" id="MobiDB-lite"/>
    </source>
</evidence>
<accession>A0A838X0K5</accession>
<dbReference type="GO" id="GO:0016787">
    <property type="term" value="F:hydrolase activity"/>
    <property type="evidence" value="ECO:0007669"/>
    <property type="project" value="InterPro"/>
</dbReference>
<evidence type="ECO:0000313" key="4">
    <source>
        <dbReference type="Proteomes" id="UP000580709"/>
    </source>
</evidence>
<dbReference type="RefSeq" id="WP_181729659.1">
    <property type="nucleotide sequence ID" value="NZ_JACEOR010000185.1"/>
</dbReference>
<dbReference type="PANTHER" id="PTHR47396:SF1">
    <property type="entry name" value="ATP-DEPENDENT HELICASE IRC3-RELATED"/>
    <property type="match status" value="1"/>
</dbReference>
<dbReference type="GO" id="GO:0004386">
    <property type="term" value="F:helicase activity"/>
    <property type="evidence" value="ECO:0007669"/>
    <property type="project" value="UniProtKB-KW"/>
</dbReference>
<name>A0A838X0K5_9CORY</name>
<feature type="region of interest" description="Disordered" evidence="1">
    <location>
        <begin position="446"/>
        <end position="509"/>
    </location>
</feature>
<dbReference type="InterPro" id="IPR050742">
    <property type="entry name" value="Helicase_Restrict-Modif_Enz"/>
</dbReference>
<evidence type="ECO:0000313" key="3">
    <source>
        <dbReference type="EMBL" id="MBA4504740.1"/>
    </source>
</evidence>
<feature type="compositionally biased region" description="Polar residues" evidence="1">
    <location>
        <begin position="474"/>
        <end position="483"/>
    </location>
</feature>
<dbReference type="Gene3D" id="3.40.50.300">
    <property type="entry name" value="P-loop containing nucleotide triphosphate hydrolases"/>
    <property type="match status" value="2"/>
</dbReference>
<keyword evidence="3" id="KW-0378">Hydrolase</keyword>
<proteinExistence type="predicted"/>
<dbReference type="Pfam" id="PF04851">
    <property type="entry name" value="ResIII"/>
    <property type="match status" value="1"/>
</dbReference>
<dbReference type="GO" id="GO:0005524">
    <property type="term" value="F:ATP binding"/>
    <property type="evidence" value="ECO:0007669"/>
    <property type="project" value="InterPro"/>
</dbReference>
<dbReference type="InterPro" id="IPR006935">
    <property type="entry name" value="Helicase/UvrB_N"/>
</dbReference>
<dbReference type="Proteomes" id="UP000580709">
    <property type="component" value="Unassembled WGS sequence"/>
</dbReference>
<dbReference type="SUPFAM" id="SSF52540">
    <property type="entry name" value="P-loop containing nucleoside triphosphate hydrolases"/>
    <property type="match status" value="2"/>
</dbReference>
<gene>
    <name evidence="3" type="ORF">H0H28_05260</name>
</gene>
<keyword evidence="4" id="KW-1185">Reference proteome</keyword>
<feature type="compositionally biased region" description="Pro residues" evidence="1">
    <location>
        <begin position="448"/>
        <end position="461"/>
    </location>
</feature>
<dbReference type="EMBL" id="JACEOR010000185">
    <property type="protein sequence ID" value="MBA4504740.1"/>
    <property type="molecule type" value="Genomic_DNA"/>
</dbReference>
<protein>
    <submittedName>
        <fullName evidence="3">DEAD/DEAH box helicase family protein</fullName>
    </submittedName>
</protein>
<dbReference type="PANTHER" id="PTHR47396">
    <property type="entry name" value="TYPE I RESTRICTION ENZYME ECOKI R PROTEIN"/>
    <property type="match status" value="1"/>
</dbReference>
<keyword evidence="3" id="KW-0547">Nucleotide-binding</keyword>
<feature type="domain" description="Helicase/UvrB N-terminal" evidence="2">
    <location>
        <begin position="20"/>
        <end position="220"/>
    </location>
</feature>
<keyword evidence="3" id="KW-0347">Helicase</keyword>
<dbReference type="GO" id="GO:0003677">
    <property type="term" value="F:DNA binding"/>
    <property type="evidence" value="ECO:0007669"/>
    <property type="project" value="InterPro"/>
</dbReference>
<comment type="caution">
    <text evidence="3">The sequence shown here is derived from an EMBL/GenBank/DDBJ whole genome shotgun (WGS) entry which is preliminary data.</text>
</comment>
<dbReference type="InterPro" id="IPR027417">
    <property type="entry name" value="P-loop_NTPase"/>
</dbReference>
<keyword evidence="3" id="KW-0067">ATP-binding</keyword>
<dbReference type="GO" id="GO:0005829">
    <property type="term" value="C:cytosol"/>
    <property type="evidence" value="ECO:0007669"/>
    <property type="project" value="TreeGrafter"/>
</dbReference>
<organism evidence="3 4">
    <name type="scientific">Corynebacterium sanguinis</name>
    <dbReference type="NCBI Taxonomy" id="2594913"/>
    <lineage>
        <taxon>Bacteria</taxon>
        <taxon>Bacillati</taxon>
        <taxon>Actinomycetota</taxon>
        <taxon>Actinomycetes</taxon>
        <taxon>Mycobacteriales</taxon>
        <taxon>Corynebacteriaceae</taxon>
        <taxon>Corynebacterium</taxon>
    </lineage>
</organism>
<sequence length="849" mass="93229">MAVPHLAFDEALLSEIAVSFQLRQSNIRALTALVERLSGDFDPATPQVMNMATGAGKTYVMAAFIEYMRRQGMRNVMIVTPGLVVQTKTVANFTQGAPKFIEGSPVAPRVVTPDNYKSNPADQTDFTEQGASNVYVFNVQQLIAPKDMNGETTSGAKAAQARGIRKFSEQAGILYDSLKAMDDLVILADEHHLYSAKAKAFHSAIHELAPAAIVGLTASPAPSDEIIFTYPLYQAIEDGNVKQPVIVYRKDGYGEKGGKSQYQQLKDAKSLLESKAQHYEVKNTEEGVAPIHPVMLVVCDSIAHATAVEEMLVSPDFYGNPYAVLRVDSDSMNEEKAGLLADIDTPDSPVRAVVSVNKLKEGWDCRSIAVMVTLRPMDSEILTQQTLGRGLRLPYGNYTGNEAIDTLDIVAHESFKRLLDNENVTKEFGIERRKSVVTTVNPVVTTPVAPPLAPENNPPADPAEVTPLMESAGGNDTATTPTDGTEEGQEQLPGFREIGGDGKDPGKIYPKPTPPAVVELVEKFRDVSYLFPHTTYTHTNSAYPLSELKQDAIVSAARKITDNPQAVLERFKLKGDLEHGRIAAERATQGTIDAISMDVEKAKMQLAGALATNRRVERSESNLMQIKNRIVPLFMHSALTTVWTVDTLRASALLLGEAIETSVQEFVSSLKPDVILIPMHMPHRKSYQLPEGKTIVNRPNGHDKYVRGQFYDGWELNLYNAAAFDSDSAEYKLACDLDVSPDVEWWSRLYSQDNATIGYRVGRDYYPDFVVRDREGRTWIVEGKDAGGRTNETVQAKRDAAEVAINLMASNEQMGALKVGYVIAYEDSIKNAGSWSELLRISDPVVSPN</sequence>
<reference evidence="3 4" key="1">
    <citation type="submission" date="2020-07" db="EMBL/GenBank/DDBJ databases">
        <authorList>
            <person name="Khare M."/>
        </authorList>
    </citation>
    <scope>NUCLEOTIDE SEQUENCE [LARGE SCALE GENOMIC DNA]</scope>
    <source>
        <strain evidence="3 4">P8776</strain>
    </source>
</reference>
<dbReference type="AlphaFoldDB" id="A0A838X0K5"/>
<evidence type="ECO:0000259" key="2">
    <source>
        <dbReference type="Pfam" id="PF04851"/>
    </source>
</evidence>